<organism evidence="2 3">
    <name type="scientific">Stephania cephalantha</name>
    <dbReference type="NCBI Taxonomy" id="152367"/>
    <lineage>
        <taxon>Eukaryota</taxon>
        <taxon>Viridiplantae</taxon>
        <taxon>Streptophyta</taxon>
        <taxon>Embryophyta</taxon>
        <taxon>Tracheophyta</taxon>
        <taxon>Spermatophyta</taxon>
        <taxon>Magnoliopsida</taxon>
        <taxon>Ranunculales</taxon>
        <taxon>Menispermaceae</taxon>
        <taxon>Menispermoideae</taxon>
        <taxon>Cissampelideae</taxon>
        <taxon>Stephania</taxon>
    </lineage>
</organism>
<dbReference type="Proteomes" id="UP001419268">
    <property type="component" value="Unassembled WGS sequence"/>
</dbReference>
<feature type="compositionally biased region" description="Low complexity" evidence="1">
    <location>
        <begin position="79"/>
        <end position="89"/>
    </location>
</feature>
<feature type="region of interest" description="Disordered" evidence="1">
    <location>
        <begin position="65"/>
        <end position="89"/>
    </location>
</feature>
<dbReference type="AlphaFoldDB" id="A0AAP0IB28"/>
<name>A0AAP0IB28_9MAGN</name>
<dbReference type="EMBL" id="JBBNAG010000008">
    <property type="protein sequence ID" value="KAK9112079.1"/>
    <property type="molecule type" value="Genomic_DNA"/>
</dbReference>
<evidence type="ECO:0000313" key="2">
    <source>
        <dbReference type="EMBL" id="KAK9112079.1"/>
    </source>
</evidence>
<gene>
    <name evidence="2" type="ORF">Scep_019598</name>
</gene>
<evidence type="ECO:0000256" key="1">
    <source>
        <dbReference type="SAM" id="MobiDB-lite"/>
    </source>
</evidence>
<reference evidence="2 3" key="1">
    <citation type="submission" date="2024-01" db="EMBL/GenBank/DDBJ databases">
        <title>Genome assemblies of Stephania.</title>
        <authorList>
            <person name="Yang L."/>
        </authorList>
    </citation>
    <scope>NUCLEOTIDE SEQUENCE [LARGE SCALE GENOMIC DNA]</scope>
    <source>
        <strain evidence="2">JXDWG</strain>
        <tissue evidence="2">Leaf</tissue>
    </source>
</reference>
<keyword evidence="3" id="KW-1185">Reference proteome</keyword>
<comment type="caution">
    <text evidence="2">The sequence shown here is derived from an EMBL/GenBank/DDBJ whole genome shotgun (WGS) entry which is preliminary data.</text>
</comment>
<sequence length="89" mass="10555">MATLKAMTYQYISRAQRWIREEDIRDGQHYEGYESPLPIDPPVAFDERDYLDYSFLFRHSDDGDIEVHQDFAAPPPPHQQSQQQSQQQQ</sequence>
<protein>
    <submittedName>
        <fullName evidence="2">Uncharacterized protein</fullName>
    </submittedName>
</protein>
<proteinExistence type="predicted"/>
<evidence type="ECO:0000313" key="3">
    <source>
        <dbReference type="Proteomes" id="UP001419268"/>
    </source>
</evidence>
<accession>A0AAP0IB28</accession>